<evidence type="ECO:0000313" key="2">
    <source>
        <dbReference type="Proteomes" id="UP000008975"/>
    </source>
</evidence>
<evidence type="ECO:0000313" key="1">
    <source>
        <dbReference type="EMBL" id="BAJ75157.1"/>
    </source>
</evidence>
<dbReference type="EMBL" id="AP012052">
    <property type="protein sequence ID" value="BAJ75157.1"/>
    <property type="molecule type" value="Genomic_DNA"/>
</dbReference>
<dbReference type="Proteomes" id="UP000008975">
    <property type="component" value="Chromosome"/>
</dbReference>
<name>E8NES2_MICTS</name>
<dbReference type="HOGENOM" id="CLU_764659_0_0_11"/>
<sequence length="362" mass="39840">MFAGGVEIVLVPLHASSPLGLKGEGARVWRRLISEPPVPTASLSATDLQIVDDLEHMELVSPLSSHPSRVRTLHRPVLSSPSHELVYAVVANVAREHGIRCVFVKGPALHRQGIRDRDHSGDVDVWCDPRRWEDLIVALEPYGWRREPDPWFGTPVNHSATLVPGDWGCEIDVHRRIPGMTLDDLAAFDAVFSDTVTEIHAGVPVVFPAPAPHAVIAALHAARPEIGRGPRTARSIEASADLLRRAPQSLEAVRRLGAFPALEAEIELLAPAGTVAPLPGGSPRDWAWRAESSRVRAYFSALREQRPTARMRLLLRLLWPPADVTIESARRAGEPTDDVLRARLRRLVRGIGEWVRSSRRGG</sequence>
<organism evidence="1 2">
    <name type="scientific">Microbacterium testaceum (strain StLB037)</name>
    <dbReference type="NCBI Taxonomy" id="979556"/>
    <lineage>
        <taxon>Bacteria</taxon>
        <taxon>Bacillati</taxon>
        <taxon>Actinomycetota</taxon>
        <taxon>Actinomycetes</taxon>
        <taxon>Micrococcales</taxon>
        <taxon>Microbacteriaceae</taxon>
        <taxon>Microbacterium</taxon>
    </lineage>
</organism>
<proteinExistence type="predicted"/>
<dbReference type="STRING" id="979556.MTES_2193"/>
<reference evidence="1 2" key="1">
    <citation type="journal article" date="2011" name="J. Bacteriol.">
        <title>Genome sequence of Microbacterium testaceum StLB037, an N-acylhomoserine lactone-degrading bacterium isolated from potato leaves.</title>
        <authorList>
            <person name="Morohoshi T."/>
            <person name="Wang W.-Z."/>
            <person name="Someya N."/>
            <person name="Ikeda T."/>
        </authorList>
    </citation>
    <scope>NUCLEOTIDE SEQUENCE [LARGE SCALE GENOMIC DNA]</scope>
    <source>
        <strain evidence="1 2">StLB037</strain>
    </source>
</reference>
<accession>E8NES2</accession>
<dbReference type="AlphaFoldDB" id="E8NES2"/>
<gene>
    <name evidence="1" type="ordered locus">MTES_2193</name>
</gene>
<dbReference type="KEGG" id="mts:MTES_2193"/>
<dbReference type="eggNOG" id="ENOG5033UW3">
    <property type="taxonomic scope" value="Bacteria"/>
</dbReference>
<protein>
    <submittedName>
        <fullName evidence="1">ABC-type proline/glycine betaine transport systems, periplasmic components</fullName>
    </submittedName>
</protein>
<reference key="2">
    <citation type="submission" date="2011-02" db="EMBL/GenBank/DDBJ databases">
        <title>Genome sequence of Microbacterium testaceum StLB037.</title>
        <authorList>
            <person name="Morohoshi T."/>
            <person name="Wang W.Z."/>
            <person name="Someya N."/>
            <person name="Ikeda T."/>
        </authorList>
    </citation>
    <scope>NUCLEOTIDE SEQUENCE</scope>
    <source>
        <strain>StLB037</strain>
    </source>
</reference>